<name>A0A2M3ZVP6_9DIPT</name>
<proteinExistence type="predicted"/>
<evidence type="ECO:0000313" key="1">
    <source>
        <dbReference type="EMBL" id="MBW32613.1"/>
    </source>
</evidence>
<accession>A0A2M3ZVP6</accession>
<dbReference type="EMBL" id="GGFM01011862">
    <property type="protein sequence ID" value="MBW32613.1"/>
    <property type="molecule type" value="Transcribed_RNA"/>
</dbReference>
<organism evidence="1">
    <name type="scientific">Anopheles braziliensis</name>
    <dbReference type="NCBI Taxonomy" id="58242"/>
    <lineage>
        <taxon>Eukaryota</taxon>
        <taxon>Metazoa</taxon>
        <taxon>Ecdysozoa</taxon>
        <taxon>Arthropoda</taxon>
        <taxon>Hexapoda</taxon>
        <taxon>Insecta</taxon>
        <taxon>Pterygota</taxon>
        <taxon>Neoptera</taxon>
        <taxon>Endopterygota</taxon>
        <taxon>Diptera</taxon>
        <taxon>Nematocera</taxon>
        <taxon>Culicoidea</taxon>
        <taxon>Culicidae</taxon>
        <taxon>Anophelinae</taxon>
        <taxon>Anopheles</taxon>
    </lineage>
</organism>
<protein>
    <submittedName>
        <fullName evidence="1">Putative secreted peptide</fullName>
    </submittedName>
</protein>
<reference evidence="1" key="1">
    <citation type="submission" date="2018-01" db="EMBL/GenBank/DDBJ databases">
        <title>An insight into the sialome of Amazonian anophelines.</title>
        <authorList>
            <person name="Ribeiro J.M."/>
            <person name="Scarpassa V."/>
            <person name="Calvo E."/>
        </authorList>
    </citation>
    <scope>NUCLEOTIDE SEQUENCE</scope>
    <source>
        <tissue evidence="1">Salivary glands</tissue>
    </source>
</reference>
<dbReference type="AlphaFoldDB" id="A0A2M3ZVP6"/>
<sequence>MSCGCCFALLLHHVKRARSWKSILIKRRLYTNLLDGRAFFGGGELIDESEIIIKLSLTYKHYRLPSLTSPAGPRLLSIK</sequence>